<comment type="caution">
    <text evidence="1">The sequence shown here is derived from an EMBL/GenBank/DDBJ whole genome shotgun (WGS) entry which is preliminary data.</text>
</comment>
<protein>
    <recommendedName>
        <fullName evidence="3">DUF3168 domain-containing protein</fullName>
    </recommendedName>
</protein>
<name>A0ABP7V549_9ACTN</name>
<gene>
    <name evidence="1" type="ORF">GCM10022214_10510</name>
</gene>
<dbReference type="Proteomes" id="UP001500683">
    <property type="component" value="Unassembled WGS sequence"/>
</dbReference>
<accession>A0ABP7V549</accession>
<dbReference type="Pfam" id="PF12691">
    <property type="entry name" value="Phage_tail_terminator_6"/>
    <property type="match status" value="1"/>
</dbReference>
<keyword evidence="2" id="KW-1185">Reference proteome</keyword>
<evidence type="ECO:0008006" key="3">
    <source>
        <dbReference type="Google" id="ProtNLM"/>
    </source>
</evidence>
<dbReference type="InterPro" id="IPR024411">
    <property type="entry name" value="Tail_terminator_phage"/>
</dbReference>
<evidence type="ECO:0000313" key="2">
    <source>
        <dbReference type="Proteomes" id="UP001500683"/>
    </source>
</evidence>
<dbReference type="EMBL" id="BAAAZG010000002">
    <property type="protein sequence ID" value="GAA4059829.1"/>
    <property type="molecule type" value="Genomic_DNA"/>
</dbReference>
<dbReference type="RefSeq" id="WP_344941477.1">
    <property type="nucleotide sequence ID" value="NZ_BAAAZG010000002.1"/>
</dbReference>
<reference evidence="2" key="1">
    <citation type="journal article" date="2019" name="Int. J. Syst. Evol. Microbiol.">
        <title>The Global Catalogue of Microorganisms (GCM) 10K type strain sequencing project: providing services to taxonomists for standard genome sequencing and annotation.</title>
        <authorList>
            <consortium name="The Broad Institute Genomics Platform"/>
            <consortium name="The Broad Institute Genome Sequencing Center for Infectious Disease"/>
            <person name="Wu L."/>
            <person name="Ma J."/>
        </authorList>
    </citation>
    <scope>NUCLEOTIDE SEQUENCE [LARGE SCALE GENOMIC DNA]</scope>
    <source>
        <strain evidence="2">JCM 16702</strain>
    </source>
</reference>
<sequence>MGWTTDLLTGLAEHLAARGAGAWRPDGSAYTAAETAIVIGPMPPDPDRVIALRTYTVDWDGYGDEDDAGRIDVTTGLQVRTRGGRDPRDVLDLADAVRDALDGLAAVRFGAVWVSQIVRRSGEELTAMTAVDRQADRAERVDNYYIQASRPTPNRT</sequence>
<organism evidence="1 2">
    <name type="scientific">Actinomadura miaoliensis</name>
    <dbReference type="NCBI Taxonomy" id="430685"/>
    <lineage>
        <taxon>Bacteria</taxon>
        <taxon>Bacillati</taxon>
        <taxon>Actinomycetota</taxon>
        <taxon>Actinomycetes</taxon>
        <taxon>Streptosporangiales</taxon>
        <taxon>Thermomonosporaceae</taxon>
        <taxon>Actinomadura</taxon>
    </lineage>
</organism>
<proteinExistence type="predicted"/>
<evidence type="ECO:0000313" key="1">
    <source>
        <dbReference type="EMBL" id="GAA4059829.1"/>
    </source>
</evidence>